<evidence type="ECO:0000313" key="3">
    <source>
        <dbReference type="Proteomes" id="UP001183648"/>
    </source>
</evidence>
<reference evidence="2 3" key="1">
    <citation type="submission" date="2023-07" db="EMBL/GenBank/DDBJ databases">
        <title>Sequencing the genomes of 1000 actinobacteria strains.</title>
        <authorList>
            <person name="Klenk H.-P."/>
        </authorList>
    </citation>
    <scope>NUCLEOTIDE SEQUENCE [LARGE SCALE GENOMIC DNA]</scope>
    <source>
        <strain evidence="2 3">DSM 19426</strain>
    </source>
</reference>
<comment type="caution">
    <text evidence="2">The sequence shown here is derived from an EMBL/GenBank/DDBJ whole genome shotgun (WGS) entry which is preliminary data.</text>
</comment>
<proteinExistence type="predicted"/>
<protein>
    <recommendedName>
        <fullName evidence="4">Acyl-CoA carboxylase subunit epsilon</fullName>
    </recommendedName>
</protein>
<dbReference type="EMBL" id="JAVDYG010000001">
    <property type="protein sequence ID" value="MDR7363988.1"/>
    <property type="molecule type" value="Genomic_DNA"/>
</dbReference>
<keyword evidence="3" id="KW-1185">Reference proteome</keyword>
<sequence length="75" mass="7939">MTDQTPERAPLISIKGDASPEEVAAVIAVFQALASAAASAAPAPRRRSQWSDPSRMHRRPLAHGPGGWRASGLPR</sequence>
<dbReference type="InterPro" id="IPR032716">
    <property type="entry name" value="ACC_epsilon"/>
</dbReference>
<dbReference type="Proteomes" id="UP001183648">
    <property type="component" value="Unassembled WGS sequence"/>
</dbReference>
<feature type="region of interest" description="Disordered" evidence="1">
    <location>
        <begin position="38"/>
        <end position="75"/>
    </location>
</feature>
<organism evidence="2 3">
    <name type="scientific">Nocardioides marmoribigeumensis</name>
    <dbReference type="NCBI Taxonomy" id="433649"/>
    <lineage>
        <taxon>Bacteria</taxon>
        <taxon>Bacillati</taxon>
        <taxon>Actinomycetota</taxon>
        <taxon>Actinomycetes</taxon>
        <taxon>Propionibacteriales</taxon>
        <taxon>Nocardioidaceae</taxon>
        <taxon>Nocardioides</taxon>
    </lineage>
</organism>
<evidence type="ECO:0008006" key="4">
    <source>
        <dbReference type="Google" id="ProtNLM"/>
    </source>
</evidence>
<gene>
    <name evidence="2" type="ORF">J2S63_003541</name>
</gene>
<accession>A0ABU2C006</accession>
<dbReference type="Pfam" id="PF13822">
    <property type="entry name" value="ACC_epsilon"/>
    <property type="match status" value="1"/>
</dbReference>
<evidence type="ECO:0000313" key="2">
    <source>
        <dbReference type="EMBL" id="MDR7363988.1"/>
    </source>
</evidence>
<name>A0ABU2C006_9ACTN</name>
<evidence type="ECO:0000256" key="1">
    <source>
        <dbReference type="SAM" id="MobiDB-lite"/>
    </source>
</evidence>
<dbReference type="RefSeq" id="WP_310305021.1">
    <property type="nucleotide sequence ID" value="NZ_BAAAPS010000005.1"/>
</dbReference>